<reference evidence="3" key="1">
    <citation type="submission" date="2017-03" db="EMBL/GenBank/DDBJ databases">
        <title>Phytopthora megakarya and P. palmivora, two closely related causual agents of cacao black pod achieved similar genome size and gene model numbers by different mechanisms.</title>
        <authorList>
            <person name="Ali S."/>
            <person name="Shao J."/>
            <person name="Larry D.J."/>
            <person name="Kronmiller B."/>
            <person name="Shen D."/>
            <person name="Strem M.D."/>
            <person name="Melnick R.L."/>
            <person name="Guiltinan M.J."/>
            <person name="Tyler B.M."/>
            <person name="Meinhardt L.W."/>
            <person name="Bailey B.A."/>
        </authorList>
    </citation>
    <scope>NUCLEOTIDE SEQUENCE [LARGE SCALE GENOMIC DNA]</scope>
    <source>
        <strain evidence="3">zdho120</strain>
    </source>
</reference>
<dbReference type="EMBL" id="NBNE01004446">
    <property type="protein sequence ID" value="OWZ05407.1"/>
    <property type="molecule type" value="Genomic_DNA"/>
</dbReference>
<feature type="chain" id="PRO_5012985514" evidence="1">
    <location>
        <begin position="22"/>
        <end position="101"/>
    </location>
</feature>
<keyword evidence="3" id="KW-1185">Reference proteome</keyword>
<protein>
    <submittedName>
        <fullName evidence="2">RxLR effector protein</fullName>
    </submittedName>
</protein>
<evidence type="ECO:0000313" key="2">
    <source>
        <dbReference type="EMBL" id="OWZ05407.1"/>
    </source>
</evidence>
<evidence type="ECO:0000313" key="3">
    <source>
        <dbReference type="Proteomes" id="UP000198211"/>
    </source>
</evidence>
<accession>A0A225VKV9</accession>
<feature type="signal peptide" evidence="1">
    <location>
        <begin position="1"/>
        <end position="21"/>
    </location>
</feature>
<dbReference type="OrthoDB" id="129679at2759"/>
<dbReference type="Proteomes" id="UP000198211">
    <property type="component" value="Unassembled WGS sequence"/>
</dbReference>
<name>A0A225VKV9_9STRA</name>
<proteinExistence type="predicted"/>
<dbReference type="AlphaFoldDB" id="A0A225VKV9"/>
<evidence type="ECO:0000256" key="1">
    <source>
        <dbReference type="SAM" id="SignalP"/>
    </source>
</evidence>
<keyword evidence="1" id="KW-0732">Signal</keyword>
<organism evidence="2 3">
    <name type="scientific">Phytophthora megakarya</name>
    <dbReference type="NCBI Taxonomy" id="4795"/>
    <lineage>
        <taxon>Eukaryota</taxon>
        <taxon>Sar</taxon>
        <taxon>Stramenopiles</taxon>
        <taxon>Oomycota</taxon>
        <taxon>Peronosporomycetes</taxon>
        <taxon>Peronosporales</taxon>
        <taxon>Peronosporaceae</taxon>
        <taxon>Phytophthora</taxon>
    </lineage>
</organism>
<feature type="non-terminal residue" evidence="2">
    <location>
        <position position="101"/>
    </location>
</feature>
<comment type="caution">
    <text evidence="2">The sequence shown here is derived from an EMBL/GenBank/DDBJ whole genome shotgun (WGS) entry which is preliminary data.</text>
</comment>
<sequence length="101" mass="11357">MSLYRIMLLTLVVLLCCGVEATQNKIAAPPNIPVRLRRLTNTIDSAVPEVKELEERGIFSNLKTNLVDWIKTTYWTTFGKSDDYVKKKLGLQTLTGTALTN</sequence>
<gene>
    <name evidence="2" type="ORF">PHMEG_00022508</name>
</gene>